<dbReference type="GO" id="GO:0016020">
    <property type="term" value="C:membrane"/>
    <property type="evidence" value="ECO:0007669"/>
    <property type="project" value="UniProtKB-SubCell"/>
</dbReference>
<feature type="transmembrane region" description="Helical" evidence="6">
    <location>
        <begin position="25"/>
        <end position="42"/>
    </location>
</feature>
<dbReference type="Pfam" id="PF04930">
    <property type="entry name" value="FUN14"/>
    <property type="match status" value="1"/>
</dbReference>
<reference evidence="8" key="1">
    <citation type="submission" date="2018-07" db="EMBL/GenBank/DDBJ databases">
        <authorList>
            <person name="Quirk P.G."/>
            <person name="Krulwich T.A."/>
        </authorList>
    </citation>
    <scope>NUCLEOTIDE SEQUENCE</scope>
    <source>
        <strain evidence="8">Anand</strain>
    </source>
</reference>
<protein>
    <submittedName>
        <fullName evidence="8">FUN14 family, putative</fullName>
    </submittedName>
</protein>
<evidence type="ECO:0000256" key="4">
    <source>
        <dbReference type="ARBA" id="ARBA00022989"/>
    </source>
</evidence>
<gene>
    <name evidence="7" type="ORF">TAT_000137800</name>
    <name evidence="8" type="ORF">TAV_000137900</name>
</gene>
<feature type="transmembrane region" description="Helical" evidence="6">
    <location>
        <begin position="49"/>
        <end position="68"/>
    </location>
</feature>
<keyword evidence="3 6" id="KW-0812">Transmembrane</keyword>
<dbReference type="EMBL" id="UIVT01000002">
    <property type="protein sequence ID" value="SVP90668.1"/>
    <property type="molecule type" value="Genomic_DNA"/>
</dbReference>
<evidence type="ECO:0000256" key="2">
    <source>
        <dbReference type="ARBA" id="ARBA00009160"/>
    </source>
</evidence>
<evidence type="ECO:0000256" key="1">
    <source>
        <dbReference type="ARBA" id="ARBA00004370"/>
    </source>
</evidence>
<keyword evidence="5 6" id="KW-0472">Membrane</keyword>
<evidence type="ECO:0000313" key="8">
    <source>
        <dbReference type="EMBL" id="SVP91189.1"/>
    </source>
</evidence>
<organism evidence="8">
    <name type="scientific">Theileria annulata</name>
    <dbReference type="NCBI Taxonomy" id="5874"/>
    <lineage>
        <taxon>Eukaryota</taxon>
        <taxon>Sar</taxon>
        <taxon>Alveolata</taxon>
        <taxon>Apicomplexa</taxon>
        <taxon>Aconoidasida</taxon>
        <taxon>Piroplasmida</taxon>
        <taxon>Theileriidae</taxon>
        <taxon>Theileria</taxon>
    </lineage>
</organism>
<name>A0A3B0N0Z5_THEAN</name>
<comment type="similarity">
    <text evidence="2">Belongs to the FUN14 family.</text>
</comment>
<evidence type="ECO:0000256" key="5">
    <source>
        <dbReference type="ARBA" id="ARBA00023136"/>
    </source>
</evidence>
<evidence type="ECO:0000256" key="6">
    <source>
        <dbReference type="SAM" id="Phobius"/>
    </source>
</evidence>
<sequence>MVNILEFEEFITRALGFTKTSEFNLSSYVGGLGFGTGLSLVFTKALRTIFVLASGGLLIILVLNRHGYLNVDFNQLVGYITNGITKFLESILNKLNLETGNFEFLKTLHQSMTDSQLSSATFGLLTGFTLGLVLL</sequence>
<dbReference type="InterPro" id="IPR007014">
    <property type="entry name" value="FUN14"/>
</dbReference>
<proteinExistence type="inferred from homology"/>
<dbReference type="VEuPathDB" id="PiroplasmaDB:TA15150"/>
<dbReference type="AlphaFoldDB" id="A0A3B0N0Z5"/>
<comment type="subcellular location">
    <subcellularLocation>
        <location evidence="1">Membrane</location>
    </subcellularLocation>
</comment>
<evidence type="ECO:0000313" key="7">
    <source>
        <dbReference type="EMBL" id="SVP90668.1"/>
    </source>
</evidence>
<accession>A0A3B0N0Z5</accession>
<evidence type="ECO:0000256" key="3">
    <source>
        <dbReference type="ARBA" id="ARBA00022692"/>
    </source>
</evidence>
<feature type="transmembrane region" description="Helical" evidence="6">
    <location>
        <begin position="117"/>
        <end position="134"/>
    </location>
</feature>
<dbReference type="EMBL" id="UIVS01000002">
    <property type="protein sequence ID" value="SVP91189.1"/>
    <property type="molecule type" value="Genomic_DNA"/>
</dbReference>
<keyword evidence="4 6" id="KW-1133">Transmembrane helix</keyword>